<protein>
    <recommendedName>
        <fullName evidence="3">Aromatic-ring-hydroxylating dioxygenase alpha subunit C-terminal domain-containing protein</fullName>
    </recommendedName>
</protein>
<reference evidence="1 2" key="1">
    <citation type="journal article" date="2021" name="Elife">
        <title>Chloroplast acquisition without the gene transfer in kleptoplastic sea slugs, Plakobranchus ocellatus.</title>
        <authorList>
            <person name="Maeda T."/>
            <person name="Takahashi S."/>
            <person name="Yoshida T."/>
            <person name="Shimamura S."/>
            <person name="Takaki Y."/>
            <person name="Nagai Y."/>
            <person name="Toyoda A."/>
            <person name="Suzuki Y."/>
            <person name="Arimoto A."/>
            <person name="Ishii H."/>
            <person name="Satoh N."/>
            <person name="Nishiyama T."/>
            <person name="Hasebe M."/>
            <person name="Maruyama T."/>
            <person name="Minagawa J."/>
            <person name="Obokata J."/>
            <person name="Shigenobu S."/>
        </authorList>
    </citation>
    <scope>NUCLEOTIDE SEQUENCE [LARGE SCALE GENOMIC DNA]</scope>
</reference>
<gene>
    <name evidence="1" type="ORF">PoB_001763100</name>
</gene>
<accession>A0AAV3Z5I2</accession>
<name>A0AAV3Z5I2_9GAST</name>
<sequence>MDLLETSPLSKQSLVLNGEKEYWVYPINAKRGAFGEFHHLILDLKEDESRFKSYFRMGRNALQKDTEMWEDNQERRLEQAGGAINYHGRPSQYGMWIREKLVTYFNRSGALPWQDNYS</sequence>
<proteinExistence type="predicted"/>
<dbReference type="Proteomes" id="UP000735302">
    <property type="component" value="Unassembled WGS sequence"/>
</dbReference>
<organism evidence="1 2">
    <name type="scientific">Plakobranchus ocellatus</name>
    <dbReference type="NCBI Taxonomy" id="259542"/>
    <lineage>
        <taxon>Eukaryota</taxon>
        <taxon>Metazoa</taxon>
        <taxon>Spiralia</taxon>
        <taxon>Lophotrochozoa</taxon>
        <taxon>Mollusca</taxon>
        <taxon>Gastropoda</taxon>
        <taxon>Heterobranchia</taxon>
        <taxon>Euthyneura</taxon>
        <taxon>Panpulmonata</taxon>
        <taxon>Sacoglossa</taxon>
        <taxon>Placobranchoidea</taxon>
        <taxon>Plakobranchidae</taxon>
        <taxon>Plakobranchus</taxon>
    </lineage>
</organism>
<dbReference type="AlphaFoldDB" id="A0AAV3Z5I2"/>
<comment type="caution">
    <text evidence="1">The sequence shown here is derived from an EMBL/GenBank/DDBJ whole genome shotgun (WGS) entry which is preliminary data.</text>
</comment>
<evidence type="ECO:0008006" key="3">
    <source>
        <dbReference type="Google" id="ProtNLM"/>
    </source>
</evidence>
<keyword evidence="2" id="KW-1185">Reference proteome</keyword>
<dbReference type="EMBL" id="BLXT01002094">
    <property type="protein sequence ID" value="GFN91125.1"/>
    <property type="molecule type" value="Genomic_DNA"/>
</dbReference>
<evidence type="ECO:0000313" key="1">
    <source>
        <dbReference type="EMBL" id="GFN91125.1"/>
    </source>
</evidence>
<evidence type="ECO:0000313" key="2">
    <source>
        <dbReference type="Proteomes" id="UP000735302"/>
    </source>
</evidence>